<dbReference type="PROSITE" id="PS00028">
    <property type="entry name" value="ZINC_FINGER_C2H2_1"/>
    <property type="match status" value="2"/>
</dbReference>
<dbReference type="EMBL" id="GL377304">
    <property type="protein sequence ID" value="EFI98754.1"/>
    <property type="molecule type" value="Genomic_DNA"/>
</dbReference>
<dbReference type="Proteomes" id="UP000007431">
    <property type="component" value="Unassembled WGS sequence"/>
</dbReference>
<dbReference type="Gene3D" id="3.30.160.60">
    <property type="entry name" value="Classic Zinc Finger"/>
    <property type="match status" value="1"/>
</dbReference>
<dbReference type="SUPFAM" id="SSF57667">
    <property type="entry name" value="beta-beta-alpha zinc fingers"/>
    <property type="match status" value="1"/>
</dbReference>
<keyword evidence="1" id="KW-0479">Metal-binding</keyword>
<gene>
    <name evidence="3" type="ORF">SCHCODRAFT_106504</name>
</gene>
<evidence type="ECO:0000256" key="1">
    <source>
        <dbReference type="PROSITE-ProRule" id="PRU00042"/>
    </source>
</evidence>
<dbReference type="InterPro" id="IPR036236">
    <property type="entry name" value="Znf_C2H2_sf"/>
</dbReference>
<dbReference type="HOGENOM" id="CLU_1797577_0_0_1"/>
<dbReference type="InterPro" id="IPR013087">
    <property type="entry name" value="Znf_C2H2_type"/>
</dbReference>
<name>D8PYU0_SCHCM</name>
<evidence type="ECO:0000259" key="2">
    <source>
        <dbReference type="PROSITE" id="PS50157"/>
    </source>
</evidence>
<feature type="domain" description="C2H2-type" evidence="2">
    <location>
        <begin position="81"/>
        <end position="108"/>
    </location>
</feature>
<dbReference type="eggNOG" id="ENOG502T7X2">
    <property type="taxonomic scope" value="Eukaryota"/>
</dbReference>
<protein>
    <recommendedName>
        <fullName evidence="2">C2H2-type domain-containing protein</fullName>
    </recommendedName>
</protein>
<organism evidence="4">
    <name type="scientific">Schizophyllum commune (strain H4-8 / FGSC 9210)</name>
    <name type="common">Split gill fungus</name>
    <dbReference type="NCBI Taxonomy" id="578458"/>
    <lineage>
        <taxon>Eukaryota</taxon>
        <taxon>Fungi</taxon>
        <taxon>Dikarya</taxon>
        <taxon>Basidiomycota</taxon>
        <taxon>Agaricomycotina</taxon>
        <taxon>Agaricomycetes</taxon>
        <taxon>Agaricomycetidae</taxon>
        <taxon>Agaricales</taxon>
        <taxon>Schizophyllaceae</taxon>
        <taxon>Schizophyllum</taxon>
    </lineage>
</organism>
<dbReference type="SMART" id="SM00355">
    <property type="entry name" value="ZnF_C2H2"/>
    <property type="match status" value="2"/>
</dbReference>
<dbReference type="InParanoid" id="D8PYU0"/>
<proteinExistence type="predicted"/>
<reference evidence="3 4" key="1">
    <citation type="journal article" date="2010" name="Nat. Biotechnol.">
        <title>Genome sequence of the model mushroom Schizophyllum commune.</title>
        <authorList>
            <person name="Ohm R.A."/>
            <person name="de Jong J.F."/>
            <person name="Lugones L.G."/>
            <person name="Aerts A."/>
            <person name="Kothe E."/>
            <person name="Stajich J.E."/>
            <person name="de Vries R.P."/>
            <person name="Record E."/>
            <person name="Levasseur A."/>
            <person name="Baker S.E."/>
            <person name="Bartholomew K.A."/>
            <person name="Coutinho P.M."/>
            <person name="Erdmann S."/>
            <person name="Fowler T.J."/>
            <person name="Gathman A.C."/>
            <person name="Lombard V."/>
            <person name="Henrissat B."/>
            <person name="Knabe N."/>
            <person name="Kuees U."/>
            <person name="Lilly W.W."/>
            <person name="Lindquist E."/>
            <person name="Lucas S."/>
            <person name="Magnuson J.K."/>
            <person name="Piumi F."/>
            <person name="Raudaskoski M."/>
            <person name="Salamov A."/>
            <person name="Schmutz J."/>
            <person name="Schwarze F.W.M.R."/>
            <person name="vanKuyk P.A."/>
            <person name="Horton J.S."/>
            <person name="Grigoriev I.V."/>
            <person name="Woesten H.A.B."/>
        </authorList>
    </citation>
    <scope>NUCLEOTIDE SEQUENCE [LARGE SCALE GENOMIC DNA]</scope>
    <source>
        <strain evidence="4">H4-8 / FGSC 9210</strain>
    </source>
</reference>
<dbReference type="AlphaFoldDB" id="D8PYU0"/>
<evidence type="ECO:0000313" key="4">
    <source>
        <dbReference type="Proteomes" id="UP000007431"/>
    </source>
</evidence>
<dbReference type="VEuPathDB" id="FungiDB:SCHCODRAFT_02697590"/>
<evidence type="ECO:0000313" key="3">
    <source>
        <dbReference type="EMBL" id="EFI98754.1"/>
    </source>
</evidence>
<dbReference type="GO" id="GO:0008270">
    <property type="term" value="F:zinc ion binding"/>
    <property type="evidence" value="ECO:0007669"/>
    <property type="project" value="UniProtKB-KW"/>
</dbReference>
<dbReference type="GeneID" id="9585265"/>
<feature type="non-terminal residue" evidence="3">
    <location>
        <position position="144"/>
    </location>
</feature>
<keyword evidence="4" id="KW-1185">Reference proteome</keyword>
<keyword evidence="1" id="KW-0862">Zinc</keyword>
<dbReference type="OrthoDB" id="3001543at2759"/>
<dbReference type="KEGG" id="scm:SCHCO_02697590"/>
<accession>D8PYU0</accession>
<dbReference type="Pfam" id="PF00096">
    <property type="entry name" value="zf-C2H2"/>
    <property type="match status" value="1"/>
</dbReference>
<keyword evidence="1" id="KW-0863">Zinc-finger</keyword>
<dbReference type="PROSITE" id="PS50157">
    <property type="entry name" value="ZINC_FINGER_C2H2_2"/>
    <property type="match status" value="1"/>
</dbReference>
<sequence length="144" mass="16225">MNIVDVRYGYTPSTASPTWAQGALHDGLLLDDPAFRAVQYQDLEGAVILYPTSDLPVARSVVGSEKRDIAHALRRACVPQHECSWCGKRFTRKLNRNEHILRHENQLTFSCNVAGCTQRVNTRSDLRGHRRRCHDRGAAEAQAE</sequence>